<dbReference type="OrthoDB" id="9802309at2"/>
<protein>
    <recommendedName>
        <fullName evidence="5">tRNA pseudouridine synthase B</fullName>
        <ecNumber evidence="5">5.4.99.25</ecNumber>
    </recommendedName>
    <alternativeName>
        <fullName evidence="5">tRNA pseudouridine(55) synthase</fullName>
        <shortName evidence="5">Psi55 synthase</shortName>
    </alternativeName>
    <alternativeName>
        <fullName evidence="5">tRNA pseudouridylate synthase</fullName>
    </alternativeName>
    <alternativeName>
        <fullName evidence="5">tRNA-uridine isomerase</fullName>
    </alternativeName>
</protein>
<dbReference type="GO" id="GO:0160148">
    <property type="term" value="F:tRNA pseudouridine(55) synthase activity"/>
    <property type="evidence" value="ECO:0007669"/>
    <property type="project" value="UniProtKB-EC"/>
</dbReference>
<evidence type="ECO:0000256" key="4">
    <source>
        <dbReference type="ARBA" id="ARBA00023235"/>
    </source>
</evidence>
<dbReference type="InterPro" id="IPR036974">
    <property type="entry name" value="PUA_sf"/>
</dbReference>
<evidence type="ECO:0000313" key="7">
    <source>
        <dbReference type="EMBL" id="AVM41899.1"/>
    </source>
</evidence>
<evidence type="ECO:0000256" key="5">
    <source>
        <dbReference type="HAMAP-Rule" id="MF_01080"/>
    </source>
</evidence>
<dbReference type="Gene3D" id="2.30.130.10">
    <property type="entry name" value="PUA domain"/>
    <property type="match status" value="1"/>
</dbReference>
<dbReference type="AlphaFoldDB" id="A0A2S0KLL9"/>
<keyword evidence="8" id="KW-1185">Reference proteome</keyword>
<dbReference type="HAMAP" id="MF_01080">
    <property type="entry name" value="TruB_bact"/>
    <property type="match status" value="1"/>
</dbReference>
<dbReference type="GO" id="GO:0003723">
    <property type="term" value="F:RNA binding"/>
    <property type="evidence" value="ECO:0007669"/>
    <property type="project" value="InterPro"/>
</dbReference>
<evidence type="ECO:0000256" key="3">
    <source>
        <dbReference type="ARBA" id="ARBA00022694"/>
    </source>
</evidence>
<dbReference type="EMBL" id="CP027226">
    <property type="protein sequence ID" value="AVM41899.1"/>
    <property type="molecule type" value="Genomic_DNA"/>
</dbReference>
<accession>A0A2S0KLL9</accession>
<comment type="catalytic activity">
    <reaction evidence="1 5">
        <text>uridine(55) in tRNA = pseudouridine(55) in tRNA</text>
        <dbReference type="Rhea" id="RHEA:42532"/>
        <dbReference type="Rhea" id="RHEA-COMP:10101"/>
        <dbReference type="Rhea" id="RHEA-COMP:10102"/>
        <dbReference type="ChEBI" id="CHEBI:65314"/>
        <dbReference type="ChEBI" id="CHEBI:65315"/>
        <dbReference type="EC" id="5.4.99.25"/>
    </reaction>
</comment>
<dbReference type="InterPro" id="IPR020103">
    <property type="entry name" value="PsdUridine_synth_cat_dom_sf"/>
</dbReference>
<name>A0A2S0KLL9_9FIRM</name>
<evidence type="ECO:0000259" key="6">
    <source>
        <dbReference type="Pfam" id="PF01509"/>
    </source>
</evidence>
<evidence type="ECO:0000256" key="2">
    <source>
        <dbReference type="ARBA" id="ARBA00005642"/>
    </source>
</evidence>
<dbReference type="PANTHER" id="PTHR13767">
    <property type="entry name" value="TRNA-PSEUDOURIDINE SYNTHASE"/>
    <property type="match status" value="1"/>
</dbReference>
<reference evidence="8" key="1">
    <citation type="submission" date="2018-02" db="EMBL/GenBank/DDBJ databases">
        <authorList>
            <person name="Holder M.E."/>
            <person name="Ajami N.J."/>
            <person name="Petrosino J.F."/>
        </authorList>
    </citation>
    <scope>NUCLEOTIDE SEQUENCE [LARGE SCALE GENOMIC DNA]</scope>
    <source>
        <strain evidence="8">CCUG 47711</strain>
    </source>
</reference>
<dbReference type="Gene3D" id="3.30.2350.10">
    <property type="entry name" value="Pseudouridine synthase"/>
    <property type="match status" value="1"/>
</dbReference>
<proteinExistence type="inferred from homology"/>
<dbReference type="InterPro" id="IPR014780">
    <property type="entry name" value="tRNA_psdUridine_synth_TruB"/>
</dbReference>
<dbReference type="SUPFAM" id="SSF55120">
    <property type="entry name" value="Pseudouridine synthase"/>
    <property type="match status" value="1"/>
</dbReference>
<dbReference type="Proteomes" id="UP000237947">
    <property type="component" value="Chromosome"/>
</dbReference>
<dbReference type="Pfam" id="PF01509">
    <property type="entry name" value="TruB_N"/>
    <property type="match status" value="1"/>
</dbReference>
<dbReference type="PANTHER" id="PTHR13767:SF2">
    <property type="entry name" value="PSEUDOURIDYLATE SYNTHASE TRUB1"/>
    <property type="match status" value="1"/>
</dbReference>
<dbReference type="GO" id="GO:1990481">
    <property type="term" value="P:mRNA pseudouridine synthesis"/>
    <property type="evidence" value="ECO:0007669"/>
    <property type="project" value="TreeGrafter"/>
</dbReference>
<comment type="similarity">
    <text evidence="2 5">Belongs to the pseudouridine synthase TruB family. Type 1 subfamily.</text>
</comment>
<feature type="active site" description="Nucleophile" evidence="5">
    <location>
        <position position="47"/>
    </location>
</feature>
<gene>
    <name evidence="5" type="primary">truB</name>
    <name evidence="7" type="ORF">C5Q98_01015</name>
</gene>
<keyword evidence="4 5" id="KW-0413">Isomerase</keyword>
<dbReference type="EC" id="5.4.99.25" evidence="5"/>
<sequence length="407" mass="46002">MSKKNRESCKGGLLNIWKPAGITSMQVVRQVKTLSQESRVGHVGTLDPFADGVLPVAIGKSTNMIKYMDDYNKTYRVMINLGESTTTQDLSGEVVKNDKLSLKDLEYFGLNNFEKIKSAAEKLTGKITQAVPLYSAVKLDGKPMYWYARNEIEVPVKTRAAYIYEANFIAAGVNPRVLDVENSKDVEQLDGEQHDGEQLKLAQETKGNFTWEAFERLCPEQAQARKDYFPGLDQSFSDLDTAKYVNLPRAWAIFDLTVSSGTYVRTWAEDLAKICGLSAYAFSLRRLANGPYKLEDSIKLEGLENIVEASDLQDFDNSKLLLSPATARPDYPVLNLEYQDAVKLLQGQKVNAKKYLKSQEFHTDNYFRLFFAEKFIGLAKIIETDRGKALTAERMFTEVESFKSRFK</sequence>
<organism evidence="7 8">
    <name type="scientific">Fastidiosipila sanguinis</name>
    <dbReference type="NCBI Taxonomy" id="236753"/>
    <lineage>
        <taxon>Bacteria</taxon>
        <taxon>Bacillati</taxon>
        <taxon>Bacillota</taxon>
        <taxon>Clostridia</taxon>
        <taxon>Eubacteriales</taxon>
        <taxon>Oscillospiraceae</taxon>
        <taxon>Fastidiosipila</taxon>
    </lineage>
</organism>
<comment type="function">
    <text evidence="5">Responsible for synthesis of pseudouridine from uracil-55 in the psi GC loop of transfer RNAs.</text>
</comment>
<feature type="domain" description="Pseudouridine synthase II N-terminal" evidence="6">
    <location>
        <begin position="34"/>
        <end position="185"/>
    </location>
</feature>
<dbReference type="GO" id="GO:0031119">
    <property type="term" value="P:tRNA pseudouridine synthesis"/>
    <property type="evidence" value="ECO:0007669"/>
    <property type="project" value="UniProtKB-UniRule"/>
</dbReference>
<dbReference type="RefSeq" id="WP_106011885.1">
    <property type="nucleotide sequence ID" value="NZ_CP027226.1"/>
</dbReference>
<keyword evidence="3 5" id="KW-0819">tRNA processing</keyword>
<evidence type="ECO:0000313" key="8">
    <source>
        <dbReference type="Proteomes" id="UP000237947"/>
    </source>
</evidence>
<evidence type="ECO:0000256" key="1">
    <source>
        <dbReference type="ARBA" id="ARBA00000385"/>
    </source>
</evidence>
<dbReference type="InterPro" id="IPR002501">
    <property type="entry name" value="PsdUridine_synth_N"/>
</dbReference>
<dbReference type="KEGG" id="fsa:C5Q98_01015"/>